<feature type="non-terminal residue" evidence="1">
    <location>
        <position position="1"/>
    </location>
</feature>
<accession>A0A0P7YF49</accession>
<name>A0A0P7YF49_9BACT</name>
<proteinExistence type="predicted"/>
<dbReference type="AlphaFoldDB" id="A0A0P7YF49"/>
<keyword evidence="1" id="KW-0378">Hydrolase</keyword>
<organism evidence="1 2">
    <name type="scientific">Algoriphagus marincola HL-49</name>
    <dbReference type="NCBI Taxonomy" id="1305737"/>
    <lineage>
        <taxon>Bacteria</taxon>
        <taxon>Pseudomonadati</taxon>
        <taxon>Bacteroidota</taxon>
        <taxon>Cytophagia</taxon>
        <taxon>Cytophagales</taxon>
        <taxon>Cyclobacteriaceae</taxon>
        <taxon>Algoriphagus</taxon>
    </lineage>
</organism>
<dbReference type="Proteomes" id="UP000050421">
    <property type="component" value="Unassembled WGS sequence"/>
</dbReference>
<comment type="caution">
    <text evidence="1">The sequence shown here is derived from an EMBL/GenBank/DDBJ whole genome shotgun (WGS) entry which is preliminary data.</text>
</comment>
<evidence type="ECO:0000313" key="1">
    <source>
        <dbReference type="EMBL" id="KPQ19699.1"/>
    </source>
</evidence>
<evidence type="ECO:0000313" key="2">
    <source>
        <dbReference type="Proteomes" id="UP000050421"/>
    </source>
</evidence>
<gene>
    <name evidence="1" type="ORF">HLUCCX10_01580</name>
</gene>
<dbReference type="PATRIC" id="fig|1305737.6.peg.971"/>
<protein>
    <submittedName>
        <fullName evidence="1">Putative aminopeptidase</fullName>
    </submittedName>
</protein>
<dbReference type="GO" id="GO:0004177">
    <property type="term" value="F:aminopeptidase activity"/>
    <property type="evidence" value="ECO:0007669"/>
    <property type="project" value="UniProtKB-KW"/>
</dbReference>
<keyword evidence="1" id="KW-0645">Protease</keyword>
<reference evidence="1 2" key="1">
    <citation type="submission" date="2015-09" db="EMBL/GenBank/DDBJ databases">
        <title>Identification and resolution of microdiversity through metagenomic sequencing of parallel consortia.</title>
        <authorList>
            <person name="Nelson W.C."/>
            <person name="Romine M.F."/>
            <person name="Lindemann S.R."/>
        </authorList>
    </citation>
    <scope>NUCLEOTIDE SEQUENCE [LARGE SCALE GENOMIC DNA]</scope>
    <source>
        <strain evidence="1">HL-49</strain>
    </source>
</reference>
<dbReference type="EMBL" id="LJXT01000006">
    <property type="protein sequence ID" value="KPQ19699.1"/>
    <property type="molecule type" value="Genomic_DNA"/>
</dbReference>
<keyword evidence="1" id="KW-0031">Aminopeptidase</keyword>
<sequence length="43" mass="4813">LDGAVDDVQLLFNIGQNISNSNNWPNWKAGSEFKAARDGYMKK</sequence>